<dbReference type="InterPro" id="IPR007392">
    <property type="entry name" value="GD_AH_second"/>
</dbReference>
<reference evidence="2" key="1">
    <citation type="submission" date="2020-05" db="EMBL/GenBank/DDBJ databases">
        <authorList>
            <person name="Chiriac C."/>
            <person name="Salcher M."/>
            <person name="Ghai R."/>
            <person name="Kavagutti S V."/>
        </authorList>
    </citation>
    <scope>NUCLEOTIDE SEQUENCE</scope>
</reference>
<accession>A0A6J7P3R9</accession>
<dbReference type="Pfam" id="PF04295">
    <property type="entry name" value="GD_AH_second"/>
    <property type="match status" value="1"/>
</dbReference>
<dbReference type="InterPro" id="IPR052172">
    <property type="entry name" value="UxaA_altronate/galactarate_dh"/>
</dbReference>
<dbReference type="PANTHER" id="PTHR30536">
    <property type="entry name" value="ALTRONATE/GALACTARATE DEHYDRATASE"/>
    <property type="match status" value="1"/>
</dbReference>
<dbReference type="EMBL" id="CAFBPB010000031">
    <property type="protein sequence ID" value="CAB4999851.1"/>
    <property type="molecule type" value="Genomic_DNA"/>
</dbReference>
<name>A0A6J7P3R9_9ZZZZ</name>
<dbReference type="PANTHER" id="PTHR30536:SF5">
    <property type="entry name" value="ALTRONATE DEHYDRATASE"/>
    <property type="match status" value="1"/>
</dbReference>
<dbReference type="AlphaFoldDB" id="A0A6J7P3R9"/>
<gene>
    <name evidence="2" type="ORF">UFOPK4049_00364</name>
</gene>
<dbReference type="GO" id="GO:0016829">
    <property type="term" value="F:lyase activity"/>
    <property type="evidence" value="ECO:0007669"/>
    <property type="project" value="InterPro"/>
</dbReference>
<protein>
    <submittedName>
        <fullName evidence="2">Unannotated protein</fullName>
    </submittedName>
</protein>
<proteinExistence type="predicted"/>
<sequence length="268" mass="28037">MKIQGIKHADRGVGVRDHQLILPSVVCSTHVSRRIATEVGAITFAHQNGCGIIGIDVSGIDNFFIDLANHPNVNSVVVTALGCETIQGNELNDKIAQDSTHYLVIQESGGVEGTVASGVAHARELSAKFPGTVADLDLLTVGLDLSRDVANLAEIRALFAKENISLVEATQRSGSAANFSSLMSQKAHVILSFPDENQPPTGFPLIPVISIAGSGALHQAIISEFDLASSASAAEILDCVIAIANGKKSKSELSNNGEIVAPRSVRSV</sequence>
<evidence type="ECO:0000259" key="1">
    <source>
        <dbReference type="Pfam" id="PF04295"/>
    </source>
</evidence>
<evidence type="ECO:0000313" key="2">
    <source>
        <dbReference type="EMBL" id="CAB4999851.1"/>
    </source>
</evidence>
<dbReference type="GO" id="GO:0019698">
    <property type="term" value="P:D-galacturonate catabolic process"/>
    <property type="evidence" value="ECO:0007669"/>
    <property type="project" value="TreeGrafter"/>
</dbReference>
<feature type="domain" description="D-galactarate/Altronate dehydratase second" evidence="1">
    <location>
        <begin position="5"/>
        <end position="127"/>
    </location>
</feature>
<organism evidence="2">
    <name type="scientific">freshwater metagenome</name>
    <dbReference type="NCBI Taxonomy" id="449393"/>
    <lineage>
        <taxon>unclassified sequences</taxon>
        <taxon>metagenomes</taxon>
        <taxon>ecological metagenomes</taxon>
    </lineage>
</organism>